<dbReference type="Proteomes" id="UP001203687">
    <property type="component" value="Unassembled WGS sequence"/>
</dbReference>
<organism evidence="2 3">
    <name type="scientific">Psychroserpens algicola</name>
    <dbReference type="NCBI Taxonomy" id="1719034"/>
    <lineage>
        <taxon>Bacteria</taxon>
        <taxon>Pseudomonadati</taxon>
        <taxon>Bacteroidota</taxon>
        <taxon>Flavobacteriia</taxon>
        <taxon>Flavobacteriales</taxon>
        <taxon>Flavobacteriaceae</taxon>
        <taxon>Psychroserpens</taxon>
    </lineage>
</organism>
<accession>A0ABT0HD02</accession>
<gene>
    <name evidence="2" type="ORF">MUY34_16625</name>
</gene>
<keyword evidence="1" id="KW-0472">Membrane</keyword>
<comment type="caution">
    <text evidence="2">The sequence shown here is derived from an EMBL/GenBank/DDBJ whole genome shotgun (WGS) entry which is preliminary data.</text>
</comment>
<keyword evidence="1" id="KW-0812">Transmembrane</keyword>
<reference evidence="2" key="1">
    <citation type="submission" date="2022-04" db="EMBL/GenBank/DDBJ databases">
        <authorList>
            <person name="Ren T."/>
        </authorList>
    </citation>
    <scope>NUCLEOTIDE SEQUENCE</scope>
    <source>
        <strain evidence="2">F63249</strain>
    </source>
</reference>
<dbReference type="RefSeq" id="WP_248413976.1">
    <property type="nucleotide sequence ID" value="NZ_JALPQF010000026.1"/>
</dbReference>
<name>A0ABT0HD02_9FLAO</name>
<feature type="transmembrane region" description="Helical" evidence="1">
    <location>
        <begin position="87"/>
        <end position="105"/>
    </location>
</feature>
<evidence type="ECO:0000313" key="3">
    <source>
        <dbReference type="Proteomes" id="UP001203687"/>
    </source>
</evidence>
<evidence type="ECO:0000313" key="2">
    <source>
        <dbReference type="EMBL" id="MCK8482256.1"/>
    </source>
</evidence>
<keyword evidence="1" id="KW-1133">Transmembrane helix</keyword>
<dbReference type="EMBL" id="JALPQF010000026">
    <property type="protein sequence ID" value="MCK8482256.1"/>
    <property type="molecule type" value="Genomic_DNA"/>
</dbReference>
<keyword evidence="3" id="KW-1185">Reference proteome</keyword>
<protein>
    <submittedName>
        <fullName evidence="2">Uncharacterized protein</fullName>
    </submittedName>
</protein>
<evidence type="ECO:0000256" key="1">
    <source>
        <dbReference type="SAM" id="Phobius"/>
    </source>
</evidence>
<sequence length="161" mass="18775">MTIFPERIYFINLENDSSKTLVDLQKETLSDQQFIVEWNKLFIGEVNQNGFEIKLARKWPGSFCIIIGKLENKNGILEIHISKVYKLLFGILVLFVLSGLIISLIQSEFETALKIILFIIILRFVFIELHFRINSKNSMNKLTKTIGINKLKKTRHNNVYN</sequence>
<proteinExistence type="predicted"/>
<feature type="transmembrane region" description="Helical" evidence="1">
    <location>
        <begin position="111"/>
        <end position="131"/>
    </location>
</feature>